<dbReference type="InterPro" id="IPR036318">
    <property type="entry name" value="FAD-bd_PCMH-like_sf"/>
</dbReference>
<dbReference type="PROSITE" id="PS51387">
    <property type="entry name" value="FAD_PCMH"/>
    <property type="match status" value="1"/>
</dbReference>
<dbReference type="InterPro" id="IPR016166">
    <property type="entry name" value="FAD-bd_PCMH"/>
</dbReference>
<dbReference type="AlphaFoldDB" id="A0A2T3YYJ0"/>
<keyword evidence="7" id="KW-1185">Reference proteome</keyword>
<dbReference type="GO" id="GO:0071949">
    <property type="term" value="F:FAD binding"/>
    <property type="evidence" value="ECO:0007669"/>
    <property type="project" value="InterPro"/>
</dbReference>
<evidence type="ECO:0000256" key="2">
    <source>
        <dbReference type="ARBA" id="ARBA00022630"/>
    </source>
</evidence>
<evidence type="ECO:0000256" key="4">
    <source>
        <dbReference type="ARBA" id="ARBA00023002"/>
    </source>
</evidence>
<keyword evidence="2" id="KW-0285">Flavoprotein</keyword>
<dbReference type="SUPFAM" id="SSF56176">
    <property type="entry name" value="FAD-binding/transporter-associated domain-like"/>
    <property type="match status" value="1"/>
</dbReference>
<dbReference type="GO" id="GO:0016491">
    <property type="term" value="F:oxidoreductase activity"/>
    <property type="evidence" value="ECO:0007669"/>
    <property type="project" value="UniProtKB-KW"/>
</dbReference>
<accession>A0A2T3YYJ0</accession>
<dbReference type="OrthoDB" id="4891431at2759"/>
<evidence type="ECO:0000256" key="1">
    <source>
        <dbReference type="ARBA" id="ARBA00005466"/>
    </source>
</evidence>
<evidence type="ECO:0000256" key="3">
    <source>
        <dbReference type="ARBA" id="ARBA00022827"/>
    </source>
</evidence>
<gene>
    <name evidence="6" type="ORF">M441DRAFT_447643</name>
</gene>
<sequence>MLAQAEEITPVCSVFPADTEDVVSIIDIVREAGATFAVKSGGHSTYSSGSNAENGININLSRLKDINISEDRKFVTVGSGCRFGEIYSELENLNLGCVGGRVSSVGVGGLVLGGGLSFFSSERGLACDNVISYELVLVNGQVLKVTHESYPDLFWAMRGAGLCFGIVTRFELKTFEMGKIWGGSRTYAHEHEMAVLDNFSRFVQIEAVDDPLAHSYIVGIDAAKDGNCVYSVTMSHGSPKEPPAFDDFKQLTPLDSTTQTRTLKSLCDELDTHMEPGVRYHAPALTIKYDRGTLKEIINLYAKGVELLKDQDDFAPAFVCQPLLPNMLPKDDIGNAMGIKAEDGPLILFTPVWRWTNIKHDESIYKAVNVFMEKAEKAARARGTFHRYRVLNYSAAYQDIYGGYGEENRKRLLEIRAKYDPDDIMSKLRPGIIQLLPKRSDDV</sequence>
<dbReference type="PANTHER" id="PTHR42973">
    <property type="entry name" value="BINDING OXIDOREDUCTASE, PUTATIVE (AFU_ORTHOLOGUE AFUA_1G17690)-RELATED"/>
    <property type="match status" value="1"/>
</dbReference>
<protein>
    <recommendedName>
        <fullName evidence="5">FAD-binding PCMH-type domain-containing protein</fullName>
    </recommendedName>
</protein>
<dbReference type="PANTHER" id="PTHR42973:SF34">
    <property type="entry name" value="FAD BINDING DOMAIN PROTEIN (AFU_ORTHOLOGUE AFUA_3G02770)"/>
    <property type="match status" value="1"/>
</dbReference>
<keyword evidence="4" id="KW-0560">Oxidoreductase</keyword>
<dbReference type="InterPro" id="IPR006094">
    <property type="entry name" value="Oxid_FAD_bind_N"/>
</dbReference>
<reference evidence="6 7" key="1">
    <citation type="submission" date="2016-07" db="EMBL/GenBank/DDBJ databases">
        <title>Multiple horizontal gene transfer events from other fungi enriched the ability of initially mycotrophic Trichoderma (Ascomycota) to feed on dead plant biomass.</title>
        <authorList>
            <consortium name="DOE Joint Genome Institute"/>
            <person name="Aerts A."/>
            <person name="Atanasova L."/>
            <person name="Chenthamara K."/>
            <person name="Zhang J."/>
            <person name="Grujic M."/>
            <person name="Henrissat B."/>
            <person name="Kuo A."/>
            <person name="Salamov A."/>
            <person name="Lipzen A."/>
            <person name="Labutti K."/>
            <person name="Barry K."/>
            <person name="Miao Y."/>
            <person name="Rahimi M.J."/>
            <person name="Shen Q."/>
            <person name="Grigoriev I.V."/>
            <person name="Kubicek C.P."/>
            <person name="Druzhinina I.S."/>
        </authorList>
    </citation>
    <scope>NUCLEOTIDE SEQUENCE [LARGE SCALE GENOMIC DNA]</scope>
    <source>
        <strain evidence="6 7">CBS 433.97</strain>
    </source>
</reference>
<evidence type="ECO:0000313" key="7">
    <source>
        <dbReference type="Proteomes" id="UP000240493"/>
    </source>
</evidence>
<dbReference type="InterPro" id="IPR016169">
    <property type="entry name" value="FAD-bd_PCMH_sub2"/>
</dbReference>
<evidence type="ECO:0000259" key="5">
    <source>
        <dbReference type="PROSITE" id="PS51387"/>
    </source>
</evidence>
<dbReference type="STRING" id="1042311.A0A2T3YYJ0"/>
<keyword evidence="3" id="KW-0274">FAD</keyword>
<dbReference type="EMBL" id="KZ679267">
    <property type="protein sequence ID" value="PTB37635.1"/>
    <property type="molecule type" value="Genomic_DNA"/>
</dbReference>
<feature type="domain" description="FAD-binding PCMH-type" evidence="5">
    <location>
        <begin position="6"/>
        <end position="177"/>
    </location>
</feature>
<proteinExistence type="inferred from homology"/>
<dbReference type="Gene3D" id="3.30.465.10">
    <property type="match status" value="1"/>
</dbReference>
<dbReference type="InterPro" id="IPR050416">
    <property type="entry name" value="FAD-linked_Oxidoreductase"/>
</dbReference>
<dbReference type="Proteomes" id="UP000240493">
    <property type="component" value="Unassembled WGS sequence"/>
</dbReference>
<evidence type="ECO:0000313" key="6">
    <source>
        <dbReference type="EMBL" id="PTB37635.1"/>
    </source>
</evidence>
<dbReference type="Pfam" id="PF01565">
    <property type="entry name" value="FAD_binding_4"/>
    <property type="match status" value="1"/>
</dbReference>
<comment type="similarity">
    <text evidence="1">Belongs to the oxygen-dependent FAD-linked oxidoreductase family.</text>
</comment>
<name>A0A2T3YYJ0_TRIA4</name>
<dbReference type="Gene3D" id="3.40.462.20">
    <property type="match status" value="1"/>
</dbReference>
<organism evidence="6 7">
    <name type="scientific">Trichoderma asperellum (strain ATCC 204424 / CBS 433.97 / NBRC 101777)</name>
    <dbReference type="NCBI Taxonomy" id="1042311"/>
    <lineage>
        <taxon>Eukaryota</taxon>
        <taxon>Fungi</taxon>
        <taxon>Dikarya</taxon>
        <taxon>Ascomycota</taxon>
        <taxon>Pezizomycotina</taxon>
        <taxon>Sordariomycetes</taxon>
        <taxon>Hypocreomycetidae</taxon>
        <taxon>Hypocreales</taxon>
        <taxon>Hypocreaceae</taxon>
        <taxon>Trichoderma</taxon>
    </lineage>
</organism>